<reference evidence="1 2" key="1">
    <citation type="journal article" date="2020" name="Phytopathology">
        <title>Genome Sequence Resources of Colletotrichum truncatum, C. plurivorum, C. musicola, and C. sojae: Four Species Pathogenic to Soybean (Glycine max).</title>
        <authorList>
            <person name="Rogerio F."/>
            <person name="Boufleur T.R."/>
            <person name="Ciampi-Guillardi M."/>
            <person name="Sukno S.A."/>
            <person name="Thon M.R."/>
            <person name="Massola Junior N.S."/>
            <person name="Baroncelli R."/>
        </authorList>
    </citation>
    <scope>NUCLEOTIDE SEQUENCE [LARGE SCALE GENOMIC DNA]</scope>
    <source>
        <strain evidence="1 2">CMES1059</strain>
    </source>
</reference>
<evidence type="ECO:0000313" key="1">
    <source>
        <dbReference type="EMBL" id="KAL0944377.1"/>
    </source>
</evidence>
<protein>
    <submittedName>
        <fullName evidence="1">Glutathione-dependent formaldehyde-activating enzyme</fullName>
    </submittedName>
</protein>
<gene>
    <name evidence="1" type="ORF">CTRU02_202264</name>
</gene>
<name>A0ACC3ZKB2_COLTU</name>
<keyword evidence="2" id="KW-1185">Reference proteome</keyword>
<dbReference type="Proteomes" id="UP000805649">
    <property type="component" value="Unassembled WGS sequence"/>
</dbReference>
<proteinExistence type="predicted"/>
<evidence type="ECO:0000313" key="2">
    <source>
        <dbReference type="Proteomes" id="UP000805649"/>
    </source>
</evidence>
<sequence>MVDFPNGPPGQKMALNVRSIQDLDIVGMVKKTFDGASYGDKYSPPVHKGPSPTADIEGGRVYTGSCHCGDLTVAVISKPIDETYEDMIIECNCSICSRVSRRTCPYHRMSYNCN</sequence>
<accession>A0ACC3ZKB2</accession>
<comment type="caution">
    <text evidence="1">The sequence shown here is derived from an EMBL/GenBank/DDBJ whole genome shotgun (WGS) entry which is preliminary data.</text>
</comment>
<organism evidence="1 2">
    <name type="scientific">Colletotrichum truncatum</name>
    <name type="common">Anthracnose fungus</name>
    <name type="synonym">Colletotrichum capsici</name>
    <dbReference type="NCBI Taxonomy" id="5467"/>
    <lineage>
        <taxon>Eukaryota</taxon>
        <taxon>Fungi</taxon>
        <taxon>Dikarya</taxon>
        <taxon>Ascomycota</taxon>
        <taxon>Pezizomycotina</taxon>
        <taxon>Sordariomycetes</taxon>
        <taxon>Hypocreomycetidae</taxon>
        <taxon>Glomerellales</taxon>
        <taxon>Glomerellaceae</taxon>
        <taxon>Colletotrichum</taxon>
        <taxon>Colletotrichum truncatum species complex</taxon>
    </lineage>
</organism>
<dbReference type="EMBL" id="VUJX02000001">
    <property type="protein sequence ID" value="KAL0944377.1"/>
    <property type="molecule type" value="Genomic_DNA"/>
</dbReference>